<dbReference type="PANTHER" id="PTHR43060:SF15">
    <property type="entry name" value="3-HYDROXYISOBUTYRATE DEHYDROGENASE-LIKE 1, MITOCHONDRIAL-RELATED"/>
    <property type="match status" value="1"/>
</dbReference>
<accession>A0ABS4QJU1</accession>
<dbReference type="InterPro" id="IPR029154">
    <property type="entry name" value="HIBADH-like_NADP-bd"/>
</dbReference>
<dbReference type="Gene3D" id="1.10.1040.10">
    <property type="entry name" value="N-(1-d-carboxylethyl)-l-norvaline Dehydrogenase, domain 2"/>
    <property type="match status" value="1"/>
</dbReference>
<comment type="caution">
    <text evidence="6">The sequence shown here is derived from an EMBL/GenBank/DDBJ whole genome shotgun (WGS) entry which is preliminary data.</text>
</comment>
<dbReference type="PANTHER" id="PTHR43060">
    <property type="entry name" value="3-HYDROXYISOBUTYRATE DEHYDROGENASE-LIKE 1, MITOCHONDRIAL-RELATED"/>
    <property type="match status" value="1"/>
</dbReference>
<dbReference type="SUPFAM" id="SSF48179">
    <property type="entry name" value="6-phosphogluconate dehydrogenase C-terminal domain-like"/>
    <property type="match status" value="1"/>
</dbReference>
<name>A0ABS4QJU1_9NOCA</name>
<dbReference type="InterPro" id="IPR008927">
    <property type="entry name" value="6-PGluconate_DH-like_C_sf"/>
</dbReference>
<dbReference type="Proteomes" id="UP001519325">
    <property type="component" value="Unassembled WGS sequence"/>
</dbReference>
<keyword evidence="7" id="KW-1185">Reference proteome</keyword>
<evidence type="ECO:0000259" key="4">
    <source>
        <dbReference type="Pfam" id="PF03446"/>
    </source>
</evidence>
<feature type="domain" description="6-phosphogluconate dehydrogenase NADP-binding" evidence="4">
    <location>
        <begin position="2"/>
        <end position="160"/>
    </location>
</feature>
<organism evidence="6 7">
    <name type="scientific">Nocardia goodfellowii</name>
    <dbReference type="NCBI Taxonomy" id="882446"/>
    <lineage>
        <taxon>Bacteria</taxon>
        <taxon>Bacillati</taxon>
        <taxon>Actinomycetota</taxon>
        <taxon>Actinomycetes</taxon>
        <taxon>Mycobacteriales</taxon>
        <taxon>Nocardiaceae</taxon>
        <taxon>Nocardia</taxon>
    </lineage>
</organism>
<evidence type="ECO:0000313" key="6">
    <source>
        <dbReference type="EMBL" id="MBP2191973.1"/>
    </source>
</evidence>
<protein>
    <submittedName>
        <fullName evidence="6">3-hydroxyisobutyrate dehydrogenase-like beta-hydroxyacid dehydrogenase</fullName>
    </submittedName>
</protein>
<dbReference type="EMBL" id="JAGGMR010000001">
    <property type="protein sequence ID" value="MBP2191973.1"/>
    <property type="molecule type" value="Genomic_DNA"/>
</dbReference>
<gene>
    <name evidence="6" type="ORF">BJ987_004874</name>
</gene>
<dbReference type="PIRSF" id="PIRSF000103">
    <property type="entry name" value="HIBADH"/>
    <property type="match status" value="1"/>
</dbReference>
<evidence type="ECO:0000256" key="3">
    <source>
        <dbReference type="ARBA" id="ARBA00023027"/>
    </source>
</evidence>
<dbReference type="Pfam" id="PF03446">
    <property type="entry name" value="NAD_binding_2"/>
    <property type="match status" value="1"/>
</dbReference>
<keyword evidence="2" id="KW-0560">Oxidoreductase</keyword>
<keyword evidence="3" id="KW-0520">NAD</keyword>
<sequence>MRVGFVGAGRMGAPMVARLLAAGHEVQVLARDPEKHAALRKSGASVSATAARIGAGAEVVVICVFTDEQVRAVCLDGDLLPAMSPGSVLVVHTTAGPHTMTAVAERAASYFVEVLDAPVSGGPHDIAAGTLTVFTGGADAAVRRARPALSCYADPVLHVGPLGSGQRVKLLNNAAFAAQLGVLTEIVRLADRFGLDEATVLRALPHGSAGGRALAGAAARGSIGEFATAVREFLAKDLAEIRATMAGLGADLGSLESLIGGLERAGRRRSPGSDAQ</sequence>
<dbReference type="InterPro" id="IPR036291">
    <property type="entry name" value="NAD(P)-bd_dom_sf"/>
</dbReference>
<reference evidence="6 7" key="1">
    <citation type="submission" date="2021-03" db="EMBL/GenBank/DDBJ databases">
        <title>Sequencing the genomes of 1000 actinobacteria strains.</title>
        <authorList>
            <person name="Klenk H.-P."/>
        </authorList>
    </citation>
    <scope>NUCLEOTIDE SEQUENCE [LARGE SCALE GENOMIC DNA]</scope>
    <source>
        <strain evidence="6 7">DSM 45516</strain>
    </source>
</reference>
<dbReference type="InterPro" id="IPR013328">
    <property type="entry name" value="6PGD_dom2"/>
</dbReference>
<comment type="similarity">
    <text evidence="1">Belongs to the HIBADH-related family.</text>
</comment>
<dbReference type="InterPro" id="IPR015815">
    <property type="entry name" value="HIBADH-related"/>
</dbReference>
<dbReference type="RefSeq" id="WP_209894397.1">
    <property type="nucleotide sequence ID" value="NZ_JAGGMR010000001.1"/>
</dbReference>
<dbReference type="Pfam" id="PF14833">
    <property type="entry name" value="NAD_binding_11"/>
    <property type="match status" value="1"/>
</dbReference>
<proteinExistence type="inferred from homology"/>
<feature type="domain" description="3-hydroxyisobutyrate dehydrogenase-like NAD-binding" evidence="5">
    <location>
        <begin position="163"/>
        <end position="257"/>
    </location>
</feature>
<dbReference type="SUPFAM" id="SSF51735">
    <property type="entry name" value="NAD(P)-binding Rossmann-fold domains"/>
    <property type="match status" value="1"/>
</dbReference>
<dbReference type="Gene3D" id="3.40.50.720">
    <property type="entry name" value="NAD(P)-binding Rossmann-like Domain"/>
    <property type="match status" value="1"/>
</dbReference>
<evidence type="ECO:0000313" key="7">
    <source>
        <dbReference type="Proteomes" id="UP001519325"/>
    </source>
</evidence>
<evidence type="ECO:0000256" key="1">
    <source>
        <dbReference type="ARBA" id="ARBA00009080"/>
    </source>
</evidence>
<dbReference type="InterPro" id="IPR006115">
    <property type="entry name" value="6PGDH_NADP-bd"/>
</dbReference>
<evidence type="ECO:0000259" key="5">
    <source>
        <dbReference type="Pfam" id="PF14833"/>
    </source>
</evidence>
<evidence type="ECO:0000256" key="2">
    <source>
        <dbReference type="ARBA" id="ARBA00023002"/>
    </source>
</evidence>